<protein>
    <submittedName>
        <fullName evidence="1">Uncharacterized protein</fullName>
    </submittedName>
</protein>
<evidence type="ECO:0000313" key="1">
    <source>
        <dbReference type="EMBL" id="MFB6490013.1"/>
    </source>
</evidence>
<proteinExistence type="predicted"/>
<gene>
    <name evidence="1" type="ORF">TU35_001995</name>
</gene>
<dbReference type="EMBL" id="JZWT02000004">
    <property type="protein sequence ID" value="MFB6490013.1"/>
    <property type="molecule type" value="Genomic_DNA"/>
</dbReference>
<dbReference type="Proteomes" id="UP000033636">
    <property type="component" value="Unassembled WGS sequence"/>
</dbReference>
<organism evidence="1 2">
    <name type="scientific">Thermoproteus sp. AZ2</name>
    <dbReference type="NCBI Taxonomy" id="1609232"/>
    <lineage>
        <taxon>Archaea</taxon>
        <taxon>Thermoproteota</taxon>
        <taxon>Thermoprotei</taxon>
        <taxon>Thermoproteales</taxon>
        <taxon>Thermoproteaceae</taxon>
        <taxon>Thermoproteus</taxon>
    </lineage>
</organism>
<comment type="caution">
    <text evidence="1">The sequence shown here is derived from an EMBL/GenBank/DDBJ whole genome shotgun (WGS) entry which is preliminary data.</text>
</comment>
<reference evidence="1" key="1">
    <citation type="submission" date="2024-07" db="EMBL/GenBank/DDBJ databases">
        <title>Metagenome and Metagenome-Assembled Genomes of Archaea from a hot spring from the geothermal field of Los Azufres, Mexico.</title>
        <authorList>
            <person name="Marin-Paredes R."/>
            <person name="Martinez-Romero E."/>
            <person name="Servin-Garciduenas L.E."/>
        </authorList>
    </citation>
    <scope>NUCLEOTIDE SEQUENCE</scope>
</reference>
<sequence length="201" mass="21141">MRNRKYLGLVVALIALGAASAFAALQFTNITYWAINATKPPVEKYAGTDAAAYPSNIAVKSYTLSNGVNATYIYILGYTGDITNYSNALKVCNYYGSTSYTVSIQYVGPVGGSYTSYVNQFMVYNSANPSQWVGFTYSGASNAGPVQVATLAPGQCVTLGVSVLVSGDLPSTAYSSSVGAAVPPTSYLAEYQVNIIMSPLT</sequence>
<evidence type="ECO:0000313" key="2">
    <source>
        <dbReference type="Proteomes" id="UP000033636"/>
    </source>
</evidence>
<accession>A0ACC6UYW3</accession>
<name>A0ACC6UYW3_9CREN</name>